<dbReference type="SUPFAM" id="SSF103473">
    <property type="entry name" value="MFS general substrate transporter"/>
    <property type="match status" value="1"/>
</dbReference>
<feature type="transmembrane region" description="Helical" evidence="6">
    <location>
        <begin position="26"/>
        <end position="48"/>
    </location>
</feature>
<evidence type="ECO:0000256" key="4">
    <source>
        <dbReference type="ARBA" id="ARBA00022989"/>
    </source>
</evidence>
<keyword evidence="4 6" id="KW-1133">Transmembrane helix</keyword>
<dbReference type="EMBL" id="LUGH01000283">
    <property type="protein sequence ID" value="OBZ86634.1"/>
    <property type="molecule type" value="Genomic_DNA"/>
</dbReference>
<organism evidence="7 8">
    <name type="scientific">Choanephora cucurbitarum</name>
    <dbReference type="NCBI Taxonomy" id="101091"/>
    <lineage>
        <taxon>Eukaryota</taxon>
        <taxon>Fungi</taxon>
        <taxon>Fungi incertae sedis</taxon>
        <taxon>Mucoromycota</taxon>
        <taxon>Mucoromycotina</taxon>
        <taxon>Mucoromycetes</taxon>
        <taxon>Mucorales</taxon>
        <taxon>Mucorineae</taxon>
        <taxon>Choanephoraceae</taxon>
        <taxon>Choanephoroideae</taxon>
        <taxon>Choanephora</taxon>
    </lineage>
</organism>
<name>A0A1C7NGY2_9FUNG</name>
<evidence type="ECO:0000256" key="2">
    <source>
        <dbReference type="ARBA" id="ARBA00022448"/>
    </source>
</evidence>
<protein>
    <submittedName>
        <fullName evidence="7">Uncharacterized protein</fullName>
    </submittedName>
</protein>
<keyword evidence="3 6" id="KW-0812">Transmembrane</keyword>
<feature type="transmembrane region" description="Helical" evidence="6">
    <location>
        <begin position="55"/>
        <end position="79"/>
    </location>
</feature>
<feature type="transmembrane region" description="Helical" evidence="6">
    <location>
        <begin position="85"/>
        <end position="106"/>
    </location>
</feature>
<gene>
    <name evidence="7" type="ORF">A0J61_05306</name>
</gene>
<sequence length="145" mass="16795">MTLRLNNDFVDILGITKNPLVQKQHLVSASCIYQFCSILINIPFIIILRRWQSRYFLASLMGIWGVASVSMGICTSYSSALVVRLISNACEVAFLPCALYYISTFYSRDRLALRLGVFWSFRYLADSIRDVLTYQVEDVDNRWNW</sequence>
<evidence type="ECO:0000256" key="6">
    <source>
        <dbReference type="SAM" id="Phobius"/>
    </source>
</evidence>
<dbReference type="PANTHER" id="PTHR43791:SF36">
    <property type="entry name" value="TRANSPORTER, PUTATIVE (AFU_ORTHOLOGUE AFUA_6G08340)-RELATED"/>
    <property type="match status" value="1"/>
</dbReference>
<dbReference type="OrthoDB" id="1935484at2759"/>
<dbReference type="GO" id="GO:0016020">
    <property type="term" value="C:membrane"/>
    <property type="evidence" value="ECO:0007669"/>
    <property type="project" value="UniProtKB-SubCell"/>
</dbReference>
<comment type="subcellular location">
    <subcellularLocation>
        <location evidence="1">Membrane</location>
        <topology evidence="1">Multi-pass membrane protein</topology>
    </subcellularLocation>
</comment>
<evidence type="ECO:0000313" key="7">
    <source>
        <dbReference type="EMBL" id="OBZ86634.1"/>
    </source>
</evidence>
<dbReference type="InterPro" id="IPR036259">
    <property type="entry name" value="MFS_trans_sf"/>
</dbReference>
<evidence type="ECO:0000313" key="8">
    <source>
        <dbReference type="Proteomes" id="UP000093000"/>
    </source>
</evidence>
<dbReference type="STRING" id="101091.A0A1C7NGY2"/>
<dbReference type="InParanoid" id="A0A1C7NGY2"/>
<proteinExistence type="predicted"/>
<accession>A0A1C7NGY2</accession>
<evidence type="ECO:0000256" key="1">
    <source>
        <dbReference type="ARBA" id="ARBA00004141"/>
    </source>
</evidence>
<dbReference type="Gene3D" id="1.20.1250.20">
    <property type="entry name" value="MFS general substrate transporter like domains"/>
    <property type="match status" value="1"/>
</dbReference>
<evidence type="ECO:0000256" key="3">
    <source>
        <dbReference type="ARBA" id="ARBA00022692"/>
    </source>
</evidence>
<comment type="caution">
    <text evidence="7">The sequence shown here is derived from an EMBL/GenBank/DDBJ whole genome shotgun (WGS) entry which is preliminary data.</text>
</comment>
<dbReference type="Proteomes" id="UP000093000">
    <property type="component" value="Unassembled WGS sequence"/>
</dbReference>
<keyword evidence="5 6" id="KW-0472">Membrane</keyword>
<dbReference type="AlphaFoldDB" id="A0A1C7NGY2"/>
<evidence type="ECO:0000256" key="5">
    <source>
        <dbReference type="ARBA" id="ARBA00023136"/>
    </source>
</evidence>
<dbReference type="GO" id="GO:0022857">
    <property type="term" value="F:transmembrane transporter activity"/>
    <property type="evidence" value="ECO:0007669"/>
    <property type="project" value="TreeGrafter"/>
</dbReference>
<dbReference type="PANTHER" id="PTHR43791">
    <property type="entry name" value="PERMEASE-RELATED"/>
    <property type="match status" value="1"/>
</dbReference>
<reference evidence="7 8" key="1">
    <citation type="submission" date="2016-03" db="EMBL/GenBank/DDBJ databases">
        <title>Choanephora cucurbitarum.</title>
        <authorList>
            <person name="Min B."/>
            <person name="Park H."/>
            <person name="Park J.-H."/>
            <person name="Shin H.-D."/>
            <person name="Choi I.-G."/>
        </authorList>
    </citation>
    <scope>NUCLEOTIDE SEQUENCE [LARGE SCALE GENOMIC DNA]</scope>
    <source>
        <strain evidence="7 8">KUS-F28377</strain>
    </source>
</reference>
<keyword evidence="2" id="KW-0813">Transport</keyword>
<keyword evidence="8" id="KW-1185">Reference proteome</keyword>